<dbReference type="OrthoDB" id="852102at2759"/>
<dbReference type="EMBL" id="AWUE01014081">
    <property type="protein sequence ID" value="OMP05187.1"/>
    <property type="molecule type" value="Genomic_DNA"/>
</dbReference>
<reference evidence="2" key="1">
    <citation type="submission" date="2013-09" db="EMBL/GenBank/DDBJ databases">
        <title>Corchorus olitorius genome sequencing.</title>
        <authorList>
            <person name="Alam M."/>
            <person name="Haque M.S."/>
            <person name="Islam M.S."/>
            <person name="Emdad E.M."/>
            <person name="Islam M.M."/>
            <person name="Ahmed B."/>
            <person name="Halim A."/>
            <person name="Hossen Q.M.M."/>
            <person name="Hossain M.Z."/>
            <person name="Ahmed R."/>
            <person name="Khan M.M."/>
            <person name="Islam R."/>
            <person name="Rashid M.M."/>
            <person name="Khan S.A."/>
            <person name="Rahman M.S."/>
            <person name="Alam M."/>
            <person name="Yahiya A.S."/>
            <person name="Khan M.S."/>
            <person name="Azam M.S."/>
            <person name="Haque T."/>
            <person name="Lashkar M.Z.H."/>
            <person name="Akhand A.I."/>
            <person name="Morshed G."/>
            <person name="Roy S."/>
            <person name="Uddin K.S."/>
            <person name="Rabeya T."/>
            <person name="Hossain A.S."/>
            <person name="Chowdhury A."/>
            <person name="Snigdha A.R."/>
            <person name="Mortoza M.S."/>
            <person name="Matin S.A."/>
            <person name="Hoque S.M.E."/>
            <person name="Islam M.K."/>
            <person name="Roy D.K."/>
            <person name="Haider R."/>
            <person name="Moosa M.M."/>
            <person name="Elias S.M."/>
            <person name="Hasan A.M."/>
            <person name="Jahan S."/>
            <person name="Shafiuddin M."/>
            <person name="Mahmood N."/>
            <person name="Shommy N.S."/>
        </authorList>
    </citation>
    <scope>NUCLEOTIDE SEQUENCE [LARGE SCALE GENOMIC DNA]</scope>
    <source>
        <strain evidence="2">cv. O-4</strain>
    </source>
</reference>
<keyword evidence="2" id="KW-1185">Reference proteome</keyword>
<dbReference type="AlphaFoldDB" id="A0A1R3KDL5"/>
<organism evidence="1 2">
    <name type="scientific">Corchorus olitorius</name>
    <dbReference type="NCBI Taxonomy" id="93759"/>
    <lineage>
        <taxon>Eukaryota</taxon>
        <taxon>Viridiplantae</taxon>
        <taxon>Streptophyta</taxon>
        <taxon>Embryophyta</taxon>
        <taxon>Tracheophyta</taxon>
        <taxon>Spermatophyta</taxon>
        <taxon>Magnoliopsida</taxon>
        <taxon>eudicotyledons</taxon>
        <taxon>Gunneridae</taxon>
        <taxon>Pentapetalae</taxon>
        <taxon>rosids</taxon>
        <taxon>malvids</taxon>
        <taxon>Malvales</taxon>
        <taxon>Malvaceae</taxon>
        <taxon>Grewioideae</taxon>
        <taxon>Apeibeae</taxon>
        <taxon>Corchorus</taxon>
    </lineage>
</organism>
<comment type="caution">
    <text evidence="1">The sequence shown here is derived from an EMBL/GenBank/DDBJ whole genome shotgun (WGS) entry which is preliminary data.</text>
</comment>
<evidence type="ECO:0000313" key="1">
    <source>
        <dbReference type="EMBL" id="OMP05187.1"/>
    </source>
</evidence>
<proteinExistence type="predicted"/>
<name>A0A1R3KDL5_9ROSI</name>
<gene>
    <name evidence="1" type="ORF">COLO4_08999</name>
</gene>
<accession>A0A1R3KDL5</accession>
<protein>
    <submittedName>
        <fullName evidence="1">Uncharacterized protein</fullName>
    </submittedName>
</protein>
<evidence type="ECO:0000313" key="2">
    <source>
        <dbReference type="Proteomes" id="UP000187203"/>
    </source>
</evidence>
<dbReference type="Proteomes" id="UP000187203">
    <property type="component" value="Unassembled WGS sequence"/>
</dbReference>
<sequence>MDEEEKEFNERIKKIHDARDEENQKLQKLMLSRVDDLAISKEFQDEQMKFFEDEKDKLTTLHEKEITKKRQDYWADLVKLERNLDNELEEVRKKVQTNLIGKSSEIAGKSSKVAFLKGESSKVTSTPIGFGTIDFGKIFGPKDAHVDGD</sequence>